<dbReference type="InterPro" id="IPR025382">
    <property type="entry name" value="Cap4-like_endonuclease_dom"/>
</dbReference>
<evidence type="ECO:0000259" key="2">
    <source>
        <dbReference type="Pfam" id="PF14130"/>
    </source>
</evidence>
<evidence type="ECO:0000256" key="1">
    <source>
        <dbReference type="SAM" id="MobiDB-lite"/>
    </source>
</evidence>
<feature type="region of interest" description="Disordered" evidence="1">
    <location>
        <begin position="1"/>
        <end position="27"/>
    </location>
</feature>
<sequence>MVNDHHDNGEDRATEFPGARPAGNPLFQPQREFAGAVTFDRFGYQYDWALYEFLELYRRGQAHVVFMEFHEDVVFSSSSEPETASFVFCQVKAGGKSSYTAKSLTKLPKSQQPNSKTSSLTADKQSVLAKLFSSLSTKQIDERVEKVRLIATAGFSLKLSSTGFRLEEFAWTHLDSVDAEHIRQALRTELGSDVSIDKLHFCQPLLAPQQHDLTVMGLIATLISERSPKDGGNSREIYLLLNDELRRKGAVAWDYADWDELVRKKGLTGSRVEALFAQFCSSRSVDELISDVGELARELAMTTLERRRIRQAARDYELSVLAGGSIGQIQAQRAIREHLNTTLKTQPISLTNLHLLVSTAPQIVKDVLPDIVSIQAAYLIEHLRA</sequence>
<name>A0A5E4XL58_9BURK</name>
<gene>
    <name evidence="3" type="ORF">PPN31114_03956</name>
</gene>
<dbReference type="RefSeq" id="WP_150681208.1">
    <property type="nucleotide sequence ID" value="NZ_CABPSK010000004.1"/>
</dbReference>
<reference evidence="3 4" key="1">
    <citation type="submission" date="2019-08" db="EMBL/GenBank/DDBJ databases">
        <authorList>
            <person name="Peeters C."/>
        </authorList>
    </citation>
    <scope>NUCLEOTIDE SEQUENCE [LARGE SCALE GENOMIC DNA]</scope>
    <source>
        <strain evidence="3 4">LMG 31114</strain>
    </source>
</reference>
<feature type="compositionally biased region" description="Basic and acidic residues" evidence="1">
    <location>
        <begin position="1"/>
        <end position="14"/>
    </location>
</feature>
<dbReference type="AlphaFoldDB" id="A0A5E4XL58"/>
<dbReference type="GeneID" id="300405953"/>
<organism evidence="3 4">
    <name type="scientific">Pandoraea pneumonica</name>
    <dbReference type="NCBI Taxonomy" id="2508299"/>
    <lineage>
        <taxon>Bacteria</taxon>
        <taxon>Pseudomonadati</taxon>
        <taxon>Pseudomonadota</taxon>
        <taxon>Betaproteobacteria</taxon>
        <taxon>Burkholderiales</taxon>
        <taxon>Burkholderiaceae</taxon>
        <taxon>Pandoraea</taxon>
    </lineage>
</organism>
<keyword evidence="4" id="KW-1185">Reference proteome</keyword>
<dbReference type="GO" id="GO:0004518">
    <property type="term" value="F:nuclease activity"/>
    <property type="evidence" value="ECO:0007669"/>
    <property type="project" value="InterPro"/>
</dbReference>
<proteinExistence type="predicted"/>
<feature type="domain" description="CD-NTase associated protein 4-like DNA endonuclease" evidence="2">
    <location>
        <begin position="34"/>
        <end position="249"/>
    </location>
</feature>
<evidence type="ECO:0000313" key="3">
    <source>
        <dbReference type="EMBL" id="VVE36960.1"/>
    </source>
</evidence>
<evidence type="ECO:0000313" key="4">
    <source>
        <dbReference type="Proteomes" id="UP000366945"/>
    </source>
</evidence>
<dbReference type="EMBL" id="CABPSK010000004">
    <property type="protein sequence ID" value="VVE36960.1"/>
    <property type="molecule type" value="Genomic_DNA"/>
</dbReference>
<protein>
    <recommendedName>
        <fullName evidence="2">CD-NTase associated protein 4-like DNA endonuclease domain-containing protein</fullName>
    </recommendedName>
</protein>
<accession>A0A5E4XL58</accession>
<dbReference type="Proteomes" id="UP000366945">
    <property type="component" value="Unassembled WGS sequence"/>
</dbReference>
<dbReference type="OrthoDB" id="6678516at2"/>
<dbReference type="Pfam" id="PF14130">
    <property type="entry name" value="Cap4_nuclease"/>
    <property type="match status" value="1"/>
</dbReference>